<dbReference type="InterPro" id="IPR023772">
    <property type="entry name" value="DNA-bd_HTH_TetR-type_CS"/>
</dbReference>
<dbReference type="Gene3D" id="1.10.357.10">
    <property type="entry name" value="Tetracycline Repressor, domain 2"/>
    <property type="match status" value="1"/>
</dbReference>
<reference evidence="5 6" key="1">
    <citation type="submission" date="2021-02" db="EMBL/GenBank/DDBJ databases">
        <title>Bacillus sp. RD4P76, an endophyte from a halophyte.</title>
        <authorList>
            <person name="Sun J.-Q."/>
        </authorList>
    </citation>
    <scope>NUCLEOTIDE SEQUENCE [LARGE SCALE GENOMIC DNA]</scope>
    <source>
        <strain evidence="5 6">RD4P76</strain>
    </source>
</reference>
<dbReference type="InterPro" id="IPR009057">
    <property type="entry name" value="Homeodomain-like_sf"/>
</dbReference>
<evidence type="ECO:0000256" key="2">
    <source>
        <dbReference type="ARBA" id="ARBA00023125"/>
    </source>
</evidence>
<dbReference type="PANTHER" id="PTHR43479">
    <property type="entry name" value="ACREF/ENVCD OPERON REPRESSOR-RELATED"/>
    <property type="match status" value="1"/>
</dbReference>
<accession>A0ABS2DJJ2</accession>
<gene>
    <name evidence="5" type="ORF">JR050_13430</name>
</gene>
<dbReference type="SUPFAM" id="SSF46689">
    <property type="entry name" value="Homeodomain-like"/>
    <property type="match status" value="1"/>
</dbReference>
<dbReference type="PROSITE" id="PS01081">
    <property type="entry name" value="HTH_TETR_1"/>
    <property type="match status" value="1"/>
</dbReference>
<comment type="caution">
    <text evidence="5">The sequence shown here is derived from an EMBL/GenBank/DDBJ whole genome shotgun (WGS) entry which is preliminary data.</text>
</comment>
<keyword evidence="6" id="KW-1185">Reference proteome</keyword>
<dbReference type="Proteomes" id="UP001518925">
    <property type="component" value="Unassembled WGS sequence"/>
</dbReference>
<evidence type="ECO:0000256" key="3">
    <source>
        <dbReference type="PROSITE-ProRule" id="PRU00335"/>
    </source>
</evidence>
<evidence type="ECO:0000313" key="5">
    <source>
        <dbReference type="EMBL" id="MBM6618666.1"/>
    </source>
</evidence>
<dbReference type="Pfam" id="PF00440">
    <property type="entry name" value="TetR_N"/>
    <property type="match status" value="1"/>
</dbReference>
<evidence type="ECO:0000256" key="1">
    <source>
        <dbReference type="ARBA" id="ARBA00022491"/>
    </source>
</evidence>
<dbReference type="PROSITE" id="PS50977">
    <property type="entry name" value="HTH_TETR_2"/>
    <property type="match status" value="1"/>
</dbReference>
<keyword evidence="2 3" id="KW-0238">DNA-binding</keyword>
<dbReference type="SUPFAM" id="SSF48498">
    <property type="entry name" value="Tetracyclin repressor-like, C-terminal domain"/>
    <property type="match status" value="1"/>
</dbReference>
<dbReference type="InterPro" id="IPR036271">
    <property type="entry name" value="Tet_transcr_reg_TetR-rel_C_sf"/>
</dbReference>
<keyword evidence="1" id="KW-0678">Repressor</keyword>
<dbReference type="RefSeq" id="WP_204204020.1">
    <property type="nucleotide sequence ID" value="NZ_JAFELM010000034.1"/>
</dbReference>
<name>A0ABS2DJJ2_9BACI</name>
<dbReference type="InterPro" id="IPR050624">
    <property type="entry name" value="HTH-type_Tx_Regulator"/>
</dbReference>
<dbReference type="Pfam" id="PF17922">
    <property type="entry name" value="TetR_C_17"/>
    <property type="match status" value="1"/>
</dbReference>
<evidence type="ECO:0000313" key="6">
    <source>
        <dbReference type="Proteomes" id="UP001518925"/>
    </source>
</evidence>
<proteinExistence type="predicted"/>
<dbReference type="InterPro" id="IPR041612">
    <property type="entry name" value="YfiR_C"/>
</dbReference>
<dbReference type="Gene3D" id="1.10.10.60">
    <property type="entry name" value="Homeodomain-like"/>
    <property type="match status" value="1"/>
</dbReference>
<protein>
    <submittedName>
        <fullName evidence="5">TetR/AcrR family transcriptional regulator</fullName>
    </submittedName>
</protein>
<dbReference type="EMBL" id="JAFELM010000034">
    <property type="protein sequence ID" value="MBM6618666.1"/>
    <property type="molecule type" value="Genomic_DNA"/>
</dbReference>
<dbReference type="PANTHER" id="PTHR43479:SF11">
    <property type="entry name" value="ACREF_ENVCD OPERON REPRESSOR-RELATED"/>
    <property type="match status" value="1"/>
</dbReference>
<sequence>MSPKVTEEYKENRKLELLQVAREVFIEKGFESTTMKDIVEKSGLSRGGVYQYFSSTEEMYREIVELGDKKNIKRFEEIIHSDIPIWNTLVEMVEGYRHIDIPNFGTVQFEYSVNGWRNQERLSYILDRSVTWRNMYNELLEEGVKRGEFYPKLPISAIADFLLNVLDGLLLYHCFGGTTIMDIEGQVDSLVFYLEKVLLEK</sequence>
<dbReference type="PRINTS" id="PR00455">
    <property type="entry name" value="HTHTETR"/>
</dbReference>
<organism evidence="5 6">
    <name type="scientific">Bacillus suaedaesalsae</name>
    <dbReference type="NCBI Taxonomy" id="2810349"/>
    <lineage>
        <taxon>Bacteria</taxon>
        <taxon>Bacillati</taxon>
        <taxon>Bacillota</taxon>
        <taxon>Bacilli</taxon>
        <taxon>Bacillales</taxon>
        <taxon>Bacillaceae</taxon>
        <taxon>Bacillus</taxon>
    </lineage>
</organism>
<dbReference type="InterPro" id="IPR001647">
    <property type="entry name" value="HTH_TetR"/>
</dbReference>
<feature type="DNA-binding region" description="H-T-H motif" evidence="3">
    <location>
        <begin position="34"/>
        <end position="53"/>
    </location>
</feature>
<feature type="domain" description="HTH tetR-type" evidence="4">
    <location>
        <begin position="11"/>
        <end position="71"/>
    </location>
</feature>
<evidence type="ECO:0000259" key="4">
    <source>
        <dbReference type="PROSITE" id="PS50977"/>
    </source>
</evidence>